<feature type="binding site" evidence="8">
    <location>
        <position position="17"/>
    </location>
    <ligand>
        <name>Mg(2+)</name>
        <dbReference type="ChEBI" id="CHEBI:18420"/>
    </ligand>
</feature>
<keyword evidence="2 8" id="KW-0436">Ligase</keyword>
<evidence type="ECO:0000313" key="9">
    <source>
        <dbReference type="EMBL" id="VFP82226.1"/>
    </source>
</evidence>
<dbReference type="SUPFAM" id="SSF52540">
    <property type="entry name" value="P-loop containing nucleoside triphosphate hydrolases"/>
    <property type="match status" value="1"/>
</dbReference>
<dbReference type="AlphaFoldDB" id="A0A451D8V0"/>
<evidence type="ECO:0000256" key="7">
    <source>
        <dbReference type="ARBA" id="ARBA00022842"/>
    </source>
</evidence>
<dbReference type="Pfam" id="PF13500">
    <property type="entry name" value="AAA_26"/>
    <property type="match status" value="1"/>
</dbReference>
<dbReference type="FunFam" id="3.40.50.300:FF:000292">
    <property type="entry name" value="ATP-dependent dethiobiotin synthetase BioD"/>
    <property type="match status" value="1"/>
</dbReference>
<evidence type="ECO:0000256" key="8">
    <source>
        <dbReference type="HAMAP-Rule" id="MF_00336"/>
    </source>
</evidence>
<dbReference type="PIRSF" id="PIRSF006755">
    <property type="entry name" value="DTB_synth"/>
    <property type="match status" value="1"/>
</dbReference>
<dbReference type="NCBIfam" id="TIGR00347">
    <property type="entry name" value="bioD"/>
    <property type="match status" value="1"/>
</dbReference>
<dbReference type="OrthoDB" id="9802097at2"/>
<keyword evidence="7 8" id="KW-0460">Magnesium</keyword>
<keyword evidence="6 8" id="KW-0067">ATP-binding</keyword>
<feature type="binding site" evidence="8">
    <location>
        <begin position="13"/>
        <end position="18"/>
    </location>
    <ligand>
        <name>ATP</name>
        <dbReference type="ChEBI" id="CHEBI:30616"/>
    </ligand>
</feature>
<comment type="cofactor">
    <cofactor evidence="8">
        <name>Mg(2+)</name>
        <dbReference type="ChEBI" id="CHEBI:18420"/>
    </cofactor>
</comment>
<evidence type="ECO:0000256" key="3">
    <source>
        <dbReference type="ARBA" id="ARBA00022723"/>
    </source>
</evidence>
<comment type="pathway">
    <text evidence="8">Cofactor biosynthesis; biotin biosynthesis; biotin from 7,8-diaminononanoate: step 1/2.</text>
</comment>
<reference evidence="9 10" key="1">
    <citation type="submission" date="2019-02" db="EMBL/GenBank/DDBJ databases">
        <authorList>
            <person name="Manzano-Marin A."/>
            <person name="Manzano-Marin A."/>
        </authorList>
    </citation>
    <scope>NUCLEOTIDE SEQUENCE [LARGE SCALE GENOMIC DNA]</scope>
    <source>
        <strain evidence="9 10">ErCicurvipes</strain>
    </source>
</reference>
<feature type="active site" evidence="8">
    <location>
        <position position="38"/>
    </location>
</feature>
<dbReference type="Gene3D" id="3.40.50.300">
    <property type="entry name" value="P-loop containing nucleotide triphosphate hydrolases"/>
    <property type="match status" value="1"/>
</dbReference>
<dbReference type="GO" id="GO:0005829">
    <property type="term" value="C:cytosol"/>
    <property type="evidence" value="ECO:0007669"/>
    <property type="project" value="TreeGrafter"/>
</dbReference>
<feature type="binding site" evidence="8">
    <location>
        <begin position="176"/>
        <end position="177"/>
    </location>
    <ligand>
        <name>ATP</name>
        <dbReference type="ChEBI" id="CHEBI:30616"/>
    </ligand>
</feature>
<dbReference type="GO" id="GO:0004141">
    <property type="term" value="F:dethiobiotin synthase activity"/>
    <property type="evidence" value="ECO:0007669"/>
    <property type="project" value="UniProtKB-UniRule"/>
</dbReference>
<comment type="catalytic activity">
    <reaction evidence="8">
        <text>(7R,8S)-7,8-diammoniononanoate + CO2 + ATP = (4R,5S)-dethiobiotin + ADP + phosphate + 3 H(+)</text>
        <dbReference type="Rhea" id="RHEA:15805"/>
        <dbReference type="ChEBI" id="CHEBI:15378"/>
        <dbReference type="ChEBI" id="CHEBI:16526"/>
        <dbReference type="ChEBI" id="CHEBI:30616"/>
        <dbReference type="ChEBI" id="CHEBI:43474"/>
        <dbReference type="ChEBI" id="CHEBI:149469"/>
        <dbReference type="ChEBI" id="CHEBI:149473"/>
        <dbReference type="ChEBI" id="CHEBI:456216"/>
        <dbReference type="EC" id="6.3.3.3"/>
    </reaction>
</comment>
<feature type="binding site" evidence="8">
    <location>
        <begin position="116"/>
        <end position="119"/>
    </location>
    <ligand>
        <name>ATP</name>
        <dbReference type="ChEBI" id="CHEBI:30616"/>
    </ligand>
</feature>
<evidence type="ECO:0000256" key="1">
    <source>
        <dbReference type="ARBA" id="ARBA00022490"/>
    </source>
</evidence>
<organism evidence="9 10">
    <name type="scientific">Candidatus Erwinia haradaeae</name>
    <dbReference type="NCBI Taxonomy" id="1922217"/>
    <lineage>
        <taxon>Bacteria</taxon>
        <taxon>Pseudomonadati</taxon>
        <taxon>Pseudomonadota</taxon>
        <taxon>Gammaproteobacteria</taxon>
        <taxon>Enterobacterales</taxon>
        <taxon>Erwiniaceae</taxon>
        <taxon>Erwinia</taxon>
    </lineage>
</organism>
<evidence type="ECO:0000256" key="4">
    <source>
        <dbReference type="ARBA" id="ARBA00022741"/>
    </source>
</evidence>
<dbReference type="GO" id="GO:0009102">
    <property type="term" value="P:biotin biosynthetic process"/>
    <property type="evidence" value="ECO:0007669"/>
    <property type="project" value="UniProtKB-UniRule"/>
</dbReference>
<proteinExistence type="inferred from homology"/>
<keyword evidence="5 8" id="KW-0093">Biotin biosynthesis</keyword>
<dbReference type="InterPro" id="IPR004472">
    <property type="entry name" value="DTB_synth_BioD"/>
</dbReference>
<dbReference type="EC" id="6.3.3.3" evidence="8"/>
<dbReference type="CDD" id="cd03109">
    <property type="entry name" value="DTBS"/>
    <property type="match status" value="1"/>
</dbReference>
<dbReference type="InterPro" id="IPR027417">
    <property type="entry name" value="P-loop_NTPase"/>
</dbReference>
<evidence type="ECO:0000256" key="6">
    <source>
        <dbReference type="ARBA" id="ARBA00022840"/>
    </source>
</evidence>
<keyword evidence="3 8" id="KW-0479">Metal-binding</keyword>
<gene>
    <name evidence="8 9" type="primary">bioD</name>
    <name evidence="9" type="ORF">ERCICURV3402_589</name>
</gene>
<evidence type="ECO:0000313" key="10">
    <source>
        <dbReference type="Proteomes" id="UP000294441"/>
    </source>
</evidence>
<dbReference type="GO" id="GO:0042803">
    <property type="term" value="F:protein homodimerization activity"/>
    <property type="evidence" value="ECO:0007669"/>
    <property type="project" value="UniProtKB-ARBA"/>
</dbReference>
<name>A0A451D8V0_9GAMM</name>
<protein>
    <recommendedName>
        <fullName evidence="8">ATP-dependent dethiobiotin synthetase BioD</fullName>
        <ecNumber evidence="8">6.3.3.3</ecNumber>
    </recommendedName>
    <alternativeName>
        <fullName evidence="8">DTB synthetase</fullName>
        <shortName evidence="8">DTBS</shortName>
    </alternativeName>
    <alternativeName>
        <fullName evidence="8">Dethiobiotin synthase</fullName>
    </alternativeName>
</protein>
<feature type="binding site" evidence="8">
    <location>
        <position position="42"/>
    </location>
    <ligand>
        <name>substrate</name>
    </ligand>
</feature>
<keyword evidence="4 8" id="KW-0547">Nucleotide-binding</keyword>
<accession>A0A451D8V0</accession>
<evidence type="ECO:0000256" key="5">
    <source>
        <dbReference type="ARBA" id="ARBA00022756"/>
    </source>
</evidence>
<comment type="subcellular location">
    <subcellularLocation>
        <location evidence="8">Cytoplasm</location>
    </subcellularLocation>
</comment>
<dbReference type="EMBL" id="LR217713">
    <property type="protein sequence ID" value="VFP82226.1"/>
    <property type="molecule type" value="Genomic_DNA"/>
</dbReference>
<feature type="binding site" evidence="8">
    <location>
        <position position="212"/>
    </location>
    <ligand>
        <name>ATP</name>
        <dbReference type="ChEBI" id="CHEBI:30616"/>
    </ligand>
</feature>
<dbReference type="GeneID" id="66304864"/>
<dbReference type="UniPathway" id="UPA00078">
    <property type="reaction ID" value="UER00161"/>
</dbReference>
<evidence type="ECO:0000256" key="2">
    <source>
        <dbReference type="ARBA" id="ARBA00022598"/>
    </source>
</evidence>
<comment type="subunit">
    <text evidence="8">Homodimer.</text>
</comment>
<dbReference type="PANTHER" id="PTHR43210:SF5">
    <property type="entry name" value="DETHIOBIOTIN SYNTHETASE"/>
    <property type="match status" value="1"/>
</dbReference>
<sequence>MGQYVFVTGTDTNVGKTLASCALLQSAVRNGYRSVGYKPVSSGCVLTPHGARSKDALALIANSNVSLNYNQVNPFALSSPTSPSIACHIERQNIDINLLSKGLTDLGIISDLVVVEGVGGWLTPLGEELDFSDWVRYERLPVILVSGIKLGVINHSLLTAAVIHQAGLRLVGWIANHPLPSVQFASEYIIDLTNRLDVPLLGVIPYLRRSEERELGHYLNFSLLRRIILAR</sequence>
<dbReference type="GO" id="GO:0005524">
    <property type="term" value="F:ATP binding"/>
    <property type="evidence" value="ECO:0007669"/>
    <property type="project" value="UniProtKB-UniRule"/>
</dbReference>
<feature type="binding site" evidence="8">
    <location>
        <position position="116"/>
    </location>
    <ligand>
        <name>Mg(2+)</name>
        <dbReference type="ChEBI" id="CHEBI:18420"/>
    </ligand>
</feature>
<feature type="binding site" evidence="8">
    <location>
        <position position="55"/>
    </location>
    <ligand>
        <name>ATP</name>
        <dbReference type="ChEBI" id="CHEBI:30616"/>
    </ligand>
</feature>
<feature type="binding site" evidence="8">
    <location>
        <position position="55"/>
    </location>
    <ligand>
        <name>Mg(2+)</name>
        <dbReference type="ChEBI" id="CHEBI:18420"/>
    </ligand>
</feature>
<dbReference type="PANTHER" id="PTHR43210">
    <property type="entry name" value="DETHIOBIOTIN SYNTHETASE"/>
    <property type="match status" value="1"/>
</dbReference>
<comment type="similarity">
    <text evidence="8">Belongs to the dethiobiotin synthetase family.</text>
</comment>
<feature type="binding site" evidence="8">
    <location>
        <begin position="205"/>
        <end position="207"/>
    </location>
    <ligand>
        <name>ATP</name>
        <dbReference type="ChEBI" id="CHEBI:30616"/>
    </ligand>
</feature>
<dbReference type="HAMAP" id="MF_00336">
    <property type="entry name" value="BioD"/>
    <property type="match status" value="1"/>
</dbReference>
<dbReference type="Proteomes" id="UP000294441">
    <property type="component" value="Chromosome 1"/>
</dbReference>
<dbReference type="GO" id="GO:0000287">
    <property type="term" value="F:magnesium ion binding"/>
    <property type="evidence" value="ECO:0007669"/>
    <property type="project" value="UniProtKB-UniRule"/>
</dbReference>
<dbReference type="RefSeq" id="WP_157992818.1">
    <property type="nucleotide sequence ID" value="NZ_LR217713.1"/>
</dbReference>
<comment type="function">
    <text evidence="8">Catalyzes a mechanistically unusual reaction, the ATP-dependent insertion of CO2 between the N7 and N8 nitrogen atoms of 7,8-diaminopelargonic acid (DAPA, also called 7,8-diammoniononanoate) to form a ureido ring.</text>
</comment>
<keyword evidence="1 8" id="KW-0963">Cytoplasm</keyword>